<name>A0AAN0UD83_ACISD</name>
<dbReference type="GeneID" id="45232454"/>
<gene>
    <name evidence="2" type="ordered locus">AOLE_09835</name>
</gene>
<evidence type="ECO:0000313" key="3">
    <source>
        <dbReference type="Proteomes" id="UP000000392"/>
    </source>
</evidence>
<accession>A0AAN0UD83</accession>
<organism evidence="2 3">
    <name type="scientific">Acinetobacter oleivorans (strain JCM 16667 / KCTC 23045 / DR1)</name>
    <dbReference type="NCBI Taxonomy" id="436717"/>
    <lineage>
        <taxon>Bacteria</taxon>
        <taxon>Pseudomonadati</taxon>
        <taxon>Pseudomonadota</taxon>
        <taxon>Gammaproteobacteria</taxon>
        <taxon>Moraxellales</taxon>
        <taxon>Moraxellaceae</taxon>
        <taxon>Acinetobacter</taxon>
    </lineage>
</organism>
<evidence type="ECO:0000313" key="2">
    <source>
        <dbReference type="EMBL" id="ADI90856.1"/>
    </source>
</evidence>
<dbReference type="RefSeq" id="WP_013197928.1">
    <property type="nucleotide sequence ID" value="NC_014259.1"/>
</dbReference>
<protein>
    <submittedName>
        <fullName evidence="2">Uncharacterized protein</fullName>
    </submittedName>
</protein>
<dbReference type="AlphaFoldDB" id="A0AAN0UD83"/>
<sequence length="58" mass="6339">MLKSILVIGTGIAIGMCVYKKKQKNSKSFNTDHDSDPVTSKDRVQNQDDGSIDNAVQV</sequence>
<dbReference type="Proteomes" id="UP000000392">
    <property type="component" value="Chromosome"/>
</dbReference>
<dbReference type="KEGG" id="acd:AOLE_09835"/>
<proteinExistence type="predicted"/>
<feature type="region of interest" description="Disordered" evidence="1">
    <location>
        <begin position="25"/>
        <end position="58"/>
    </location>
</feature>
<reference evidence="2 3" key="1">
    <citation type="journal article" date="2010" name="J. Bacteriol.">
        <title>Complete genome sequence of the diesel-degrading Acinetobacter sp. strain DR1.</title>
        <authorList>
            <person name="Jung J."/>
            <person name="Baek J.H."/>
            <person name="Park W."/>
        </authorList>
    </citation>
    <scope>NUCLEOTIDE SEQUENCE [LARGE SCALE GENOMIC DNA]</scope>
    <source>
        <strain evidence="3">JCM 16667 / KCTC 23045 / DR1</strain>
    </source>
</reference>
<dbReference type="EMBL" id="CP002080">
    <property type="protein sequence ID" value="ADI90856.1"/>
    <property type="molecule type" value="Genomic_DNA"/>
</dbReference>
<feature type="compositionally biased region" description="Basic and acidic residues" evidence="1">
    <location>
        <begin position="30"/>
        <end position="46"/>
    </location>
</feature>
<evidence type="ECO:0000256" key="1">
    <source>
        <dbReference type="SAM" id="MobiDB-lite"/>
    </source>
</evidence>